<dbReference type="Gene3D" id="3.40.50.1220">
    <property type="entry name" value="TPP-binding domain"/>
    <property type="match status" value="1"/>
</dbReference>
<name>A0A127PP76_9BURK</name>
<dbReference type="PATRIC" id="fig|279058.17.peg.1800"/>
<evidence type="ECO:0000256" key="1">
    <source>
        <dbReference type="SAM" id="MobiDB-lite"/>
    </source>
</evidence>
<keyword evidence="2" id="KW-0812">Transmembrane</keyword>
<keyword evidence="2" id="KW-1133">Transmembrane helix</keyword>
<keyword evidence="4" id="KW-1185">Reference proteome</keyword>
<organism evidence="3 4">
    <name type="scientific">Collimonas arenae</name>
    <dbReference type="NCBI Taxonomy" id="279058"/>
    <lineage>
        <taxon>Bacteria</taxon>
        <taxon>Pseudomonadati</taxon>
        <taxon>Pseudomonadota</taxon>
        <taxon>Betaproteobacteria</taxon>
        <taxon>Burkholderiales</taxon>
        <taxon>Oxalobacteraceae</taxon>
        <taxon>Collimonas</taxon>
    </lineage>
</organism>
<dbReference type="SUPFAM" id="SSF52467">
    <property type="entry name" value="DHS-like NAD/FAD-binding domain"/>
    <property type="match status" value="1"/>
</dbReference>
<dbReference type="Proteomes" id="UP000071778">
    <property type="component" value="Chromosome"/>
</dbReference>
<dbReference type="InterPro" id="IPR029035">
    <property type="entry name" value="DHS-like_NAD/FAD-binding_dom"/>
</dbReference>
<reference evidence="3 4" key="1">
    <citation type="submission" date="2015-11" db="EMBL/GenBank/DDBJ databases">
        <title>Exploring the genomic traits of fungus-feeding bacterial genus Collimonas.</title>
        <authorList>
            <person name="Song C."/>
            <person name="Schmidt R."/>
            <person name="de Jager V."/>
            <person name="Krzyzanowska D."/>
            <person name="Jongedijk E."/>
            <person name="Cankar K."/>
            <person name="Beekwilder J."/>
            <person name="van Veen A."/>
            <person name="de Boer W."/>
            <person name="van Veen J.A."/>
            <person name="Garbeva P."/>
        </authorList>
    </citation>
    <scope>NUCLEOTIDE SEQUENCE [LARGE SCALE GENOMIC DNA]</scope>
    <source>
        <strain evidence="3 4">Ter282</strain>
    </source>
</reference>
<keyword evidence="2" id="KW-0472">Membrane</keyword>
<dbReference type="EMBL" id="CP013235">
    <property type="protein sequence ID" value="AMP09467.1"/>
    <property type="molecule type" value="Genomic_DNA"/>
</dbReference>
<feature type="region of interest" description="Disordered" evidence="1">
    <location>
        <begin position="526"/>
        <end position="550"/>
    </location>
</feature>
<proteinExistence type="predicted"/>
<evidence type="ECO:0000313" key="4">
    <source>
        <dbReference type="Proteomes" id="UP000071778"/>
    </source>
</evidence>
<evidence type="ECO:0000256" key="2">
    <source>
        <dbReference type="SAM" id="Phobius"/>
    </source>
</evidence>
<protein>
    <submittedName>
        <fullName evidence="3">SIR2-like domain protein</fullName>
    </submittedName>
</protein>
<evidence type="ECO:0000313" key="3">
    <source>
        <dbReference type="EMBL" id="AMP09467.1"/>
    </source>
</evidence>
<gene>
    <name evidence="3" type="ORF">CAter282_1686</name>
</gene>
<dbReference type="OrthoDB" id="288285at2"/>
<dbReference type="RefSeq" id="WP_128083013.1">
    <property type="nucleotide sequence ID" value="NZ_CP013233.1"/>
</dbReference>
<dbReference type="Pfam" id="PF13289">
    <property type="entry name" value="SIR2_2"/>
    <property type="match status" value="1"/>
</dbReference>
<dbReference type="AlphaFoldDB" id="A0A127PP76"/>
<sequence>MEVAIPTLSGAEFASAFALRPHLFAWFLGAGASAASGIPTGYAMIRDFKKRIFCQKNGYSIQEVDSGDPLWIGRIDEFFKRSNILPPDGDPEEYSTAFELVYPQENLRRQYIADAIRKGTPSFAHRVLAALMSSKQLNCLFTTNFDPLVEDSLTLSNALLPPEQQAKPTIAAIDSAERAKRCIDESDWPLVAKLHGDYTSLNIKNTSAELRTQDERMRGVLIEACKRSALVIVGYSGRDASIMEALESVLREPSAYPSGLYWVTSSRDRVLPAVQKLLENAAKAGVNVAVVESKNFDELAGDLISHIKLPDVLRNYVVVHKPTERLQPVVLRTADALPFPVLKYSALLVETLPTVARRVSISKALTTDEVRQLLKEQKCRAVFAALGNELAVFGRDDEILKALTSVDARVNGTIALNPEKDSWALGLLYDALTKALSRGRPLFPRLKRSGHALLVASSRAEDDENLKRRRETELKALKEAYGSPLTGEVPNLRYCFNEGIHLKLENVQDRWWCGFEPFTFVDVPRESRTKNGNESGDELGRPMMSAPDPSADWRRERWARKFNGNWSQIIAAWAGLLTSSEGHGLSSFWLSESEGINAVFKLSPVTGWSRPSHNHSYFDRNK</sequence>
<accession>A0A127PP76</accession>
<feature type="transmembrane region" description="Helical" evidence="2">
    <location>
        <begin position="23"/>
        <end position="45"/>
    </location>
</feature>